<dbReference type="InterPro" id="IPR046457">
    <property type="entry name" value="PMI_typeI_cat"/>
</dbReference>
<dbReference type="PANTHER" id="PTHR42742:SF3">
    <property type="entry name" value="FRUCTOKINASE"/>
    <property type="match status" value="1"/>
</dbReference>
<keyword evidence="6" id="KW-0413">Isomerase</keyword>
<dbReference type="Proteomes" id="UP000190423">
    <property type="component" value="Unassembled WGS sequence"/>
</dbReference>
<keyword evidence="1 3" id="KW-0479">Metal-binding</keyword>
<dbReference type="InterPro" id="IPR014628">
    <property type="entry name" value="Man6P_isomerase_Firm_short"/>
</dbReference>
<dbReference type="AlphaFoldDB" id="A0A1T4MEK6"/>
<dbReference type="PIRSF" id="PIRSF036894">
    <property type="entry name" value="PMI_Firm_short"/>
    <property type="match status" value="1"/>
</dbReference>
<evidence type="ECO:0000313" key="7">
    <source>
        <dbReference type="Proteomes" id="UP000190423"/>
    </source>
</evidence>
<dbReference type="EMBL" id="FUWG01000015">
    <property type="protein sequence ID" value="SJZ65184.1"/>
    <property type="molecule type" value="Genomic_DNA"/>
</dbReference>
<organism evidence="6 7">
    <name type="scientific">Treponema porcinum</name>
    <dbReference type="NCBI Taxonomy" id="261392"/>
    <lineage>
        <taxon>Bacteria</taxon>
        <taxon>Pseudomonadati</taxon>
        <taxon>Spirochaetota</taxon>
        <taxon>Spirochaetia</taxon>
        <taxon>Spirochaetales</taxon>
        <taxon>Treponemataceae</taxon>
        <taxon>Treponema</taxon>
    </lineage>
</organism>
<dbReference type="GO" id="GO:0004476">
    <property type="term" value="F:mannose-6-phosphate isomerase activity"/>
    <property type="evidence" value="ECO:0007669"/>
    <property type="project" value="InterPro"/>
</dbReference>
<dbReference type="Pfam" id="PF20511">
    <property type="entry name" value="PMI_typeI_cat"/>
    <property type="match status" value="1"/>
</dbReference>
<feature type="binding site" evidence="3">
    <location>
        <position position="134"/>
    </location>
    <ligand>
        <name>Zn(2+)</name>
        <dbReference type="ChEBI" id="CHEBI:29105"/>
    </ligand>
</feature>
<name>A0A1T4MEK6_TREPO</name>
<dbReference type="CDD" id="cd07010">
    <property type="entry name" value="cupin_PMI_type_I_N_bac"/>
    <property type="match status" value="1"/>
</dbReference>
<evidence type="ECO:0000256" key="1">
    <source>
        <dbReference type="ARBA" id="ARBA00022723"/>
    </source>
</evidence>
<dbReference type="GO" id="GO:0008270">
    <property type="term" value="F:zinc ion binding"/>
    <property type="evidence" value="ECO:0007669"/>
    <property type="project" value="InterPro"/>
</dbReference>
<feature type="domain" description="Phosphomannose isomerase type I catalytic" evidence="5">
    <location>
        <begin position="19"/>
        <end position="66"/>
    </location>
</feature>
<evidence type="ECO:0000259" key="5">
    <source>
        <dbReference type="Pfam" id="PF20511"/>
    </source>
</evidence>
<dbReference type="InterPro" id="IPR051804">
    <property type="entry name" value="Carb_Metab_Reg_Kinase/Isom"/>
</dbReference>
<evidence type="ECO:0000256" key="2">
    <source>
        <dbReference type="ARBA" id="ARBA00022833"/>
    </source>
</evidence>
<sequence>MIRLDSLKFDKVWGYEKWLASTHKAGVQKEFLSALGGSYPLLVKIIKADSSLSVQVHPDDDTAVQLEGEGNVGKTECWYVLNAAPDAQLVYGLNGTYTAEELKAAIDANKLDSYLNLVPVKKDDFIFIPAGTVHAIGGGLTLLEVQQSCDITYRLYDWGRPRELHIEKSLKSIKNSPLDKISAFPGEFSCPYFSLEKITVNGGWSMFASGKNIPENCRLLFILDGEGVIKANGGTNEKISKNDIFALLPGEKVTVEGHLSLMKISAS</sequence>
<feature type="binding site" evidence="3">
    <location>
        <position position="76"/>
    </location>
    <ligand>
        <name>Zn(2+)</name>
        <dbReference type="ChEBI" id="CHEBI:29105"/>
    </ligand>
</feature>
<reference evidence="6 7" key="1">
    <citation type="submission" date="2017-02" db="EMBL/GenBank/DDBJ databases">
        <authorList>
            <person name="Peterson S.W."/>
        </authorList>
    </citation>
    <scope>NUCLEOTIDE SEQUENCE [LARGE SCALE GENOMIC DNA]</scope>
    <source>
        <strain evidence="6 7">ATCC BAA-908</strain>
    </source>
</reference>
<keyword evidence="2 3" id="KW-0862">Zinc</keyword>
<evidence type="ECO:0000313" key="6">
    <source>
        <dbReference type="EMBL" id="SJZ65184.1"/>
    </source>
</evidence>
<dbReference type="InterPro" id="IPR011051">
    <property type="entry name" value="RmlC_Cupin_sf"/>
</dbReference>
<keyword evidence="7" id="KW-1185">Reference proteome</keyword>
<dbReference type="GO" id="GO:0005975">
    <property type="term" value="P:carbohydrate metabolic process"/>
    <property type="evidence" value="ECO:0007669"/>
    <property type="project" value="InterPro"/>
</dbReference>
<evidence type="ECO:0000256" key="3">
    <source>
        <dbReference type="PIRSR" id="PIRSR036894-1"/>
    </source>
</evidence>
<dbReference type="SUPFAM" id="SSF51182">
    <property type="entry name" value="RmlC-like cupins"/>
    <property type="match status" value="1"/>
</dbReference>
<dbReference type="OrthoDB" id="9808275at2"/>
<dbReference type="Gene3D" id="2.60.120.10">
    <property type="entry name" value="Jelly Rolls"/>
    <property type="match status" value="2"/>
</dbReference>
<evidence type="ECO:0000256" key="4">
    <source>
        <dbReference type="PIRSR" id="PIRSR036894-2"/>
    </source>
</evidence>
<dbReference type="GeneID" id="78317228"/>
<feature type="active site" evidence="4">
    <location>
        <position position="154"/>
    </location>
</feature>
<dbReference type="STRING" id="261392.SAMN02745149_01951"/>
<dbReference type="PANTHER" id="PTHR42742">
    <property type="entry name" value="TRANSCRIPTIONAL REPRESSOR MPRA"/>
    <property type="match status" value="1"/>
</dbReference>
<dbReference type="RefSeq" id="WP_078933846.1">
    <property type="nucleotide sequence ID" value="NZ_FUWG01000015.1"/>
</dbReference>
<proteinExistence type="predicted"/>
<dbReference type="InterPro" id="IPR014710">
    <property type="entry name" value="RmlC-like_jellyroll"/>
</dbReference>
<gene>
    <name evidence="6" type="ORF">SAMN02745149_01951</name>
</gene>
<accession>A0A1T4MEK6</accession>
<comment type="cofactor">
    <cofactor evidence="3">
        <name>Zn(2+)</name>
        <dbReference type="ChEBI" id="CHEBI:29105"/>
    </cofactor>
    <text evidence="3">Binds 1 zinc ion per subunit.</text>
</comment>
<feature type="binding site" evidence="3">
    <location>
        <position position="57"/>
    </location>
    <ligand>
        <name>Zn(2+)</name>
        <dbReference type="ChEBI" id="CHEBI:29105"/>
    </ligand>
</feature>
<protein>
    <submittedName>
        <fullName evidence="6">Mannose-6-phosphate isomerase</fullName>
    </submittedName>
</protein>